<dbReference type="GO" id="GO:0008360">
    <property type="term" value="P:regulation of cell shape"/>
    <property type="evidence" value="ECO:0007669"/>
    <property type="project" value="InterPro"/>
</dbReference>
<accession>A7I3M8</accession>
<evidence type="ECO:0000256" key="2">
    <source>
        <dbReference type="ARBA" id="ARBA00004752"/>
    </source>
</evidence>
<evidence type="ECO:0000313" key="10">
    <source>
        <dbReference type="EMBL" id="ABS51851.1"/>
    </source>
</evidence>
<keyword evidence="8" id="KW-0131">Cell cycle</keyword>
<dbReference type="Gene3D" id="3.90.190.20">
    <property type="entry name" value="Mur ligase, C-terminal domain"/>
    <property type="match status" value="1"/>
</dbReference>
<evidence type="ECO:0000259" key="9">
    <source>
        <dbReference type="Pfam" id="PF08245"/>
    </source>
</evidence>
<protein>
    <submittedName>
        <fullName evidence="10">UDP-N-acetylmuramoylalanine--D-glutamate ligase</fullName>
        <ecNumber evidence="10">6.3.2.9</ecNumber>
    </submittedName>
</protein>
<dbReference type="UniPathway" id="UPA00219"/>
<dbReference type="Pfam" id="PF08245">
    <property type="entry name" value="Mur_ligase_M"/>
    <property type="match status" value="1"/>
</dbReference>
<keyword evidence="7" id="KW-0067">ATP-binding</keyword>
<dbReference type="OrthoDB" id="9809796at2"/>
<dbReference type="PROSITE" id="PS01011">
    <property type="entry name" value="FOLYLPOLYGLU_SYNT_1"/>
    <property type="match status" value="1"/>
</dbReference>
<keyword evidence="3" id="KW-0963">Cytoplasm</keyword>
<evidence type="ECO:0000256" key="4">
    <source>
        <dbReference type="ARBA" id="ARBA00022598"/>
    </source>
</evidence>
<dbReference type="EMBL" id="CP000776">
    <property type="protein sequence ID" value="ABS51851.1"/>
    <property type="molecule type" value="Genomic_DNA"/>
</dbReference>
<name>A7I3M8_CAMHC</name>
<comment type="subcellular location">
    <subcellularLocation>
        <location evidence="1">Cytoplasm</location>
    </subcellularLocation>
</comment>
<comment type="pathway">
    <text evidence="2">Cell wall biogenesis; peptidoglycan biosynthesis.</text>
</comment>
<sequence>MSKSLFGYGLTTKAIATSGGWEIFDDKFKECKKDEFGNSLLPINKFDAQKSELEIPSPSFPRKHPLTMAAKNLISEYDYFSPKTNAFKIWISGTNGKTTTTKMTQFLLKKYGSDMGGNVGIPLANLDLNAKIWVLETSSFTLHYTNYAVPGIYALLPITPDHLSWHGSMTEYEKTKLKPLAKMHEGDVAILPEKYASTKSVAKILTYKNEEDLAKLTGISIKNVNFKVPFLMDALMALLIEKIMFDKADVDILNNFVIEGNKLEEFYDARGRIWVNDTKATNIDAAIWAVRRYKEKKIHLISGGDDKGVDLHPLFEEIAKFNPEIYAIGSNTDKIVTLCEEFNLKCTRCEILTKAVDEISKNLLKDEVALLSPACASLDQFSSYAERGKIFKEAVNKILK</sequence>
<dbReference type="InterPro" id="IPR013221">
    <property type="entry name" value="Mur_ligase_cen"/>
</dbReference>
<reference evidence="11" key="1">
    <citation type="submission" date="2007-07" db="EMBL/GenBank/DDBJ databases">
        <title>Complete genome sequence of Campylobacter hominis ATCC BAA-381, a commensal isolated from the human gastrointestinal tract.</title>
        <authorList>
            <person name="Fouts D.E."/>
            <person name="Mongodin E.F."/>
            <person name="Puiu D."/>
            <person name="Sebastian Y."/>
            <person name="Miller W.G."/>
            <person name="Mandrell R.E."/>
            <person name="Nelson K.E."/>
        </authorList>
    </citation>
    <scope>NUCLEOTIDE SEQUENCE [LARGE SCALE GENOMIC DNA]</scope>
    <source>
        <strain evidence="11">ATCC BAA-381 / LMG 19568 / NCTC 13146 / CH001A</strain>
    </source>
</reference>
<dbReference type="GO" id="GO:0005524">
    <property type="term" value="F:ATP binding"/>
    <property type="evidence" value="ECO:0007669"/>
    <property type="project" value="UniProtKB-KW"/>
</dbReference>
<dbReference type="eggNOG" id="COG0771">
    <property type="taxonomic scope" value="Bacteria"/>
</dbReference>
<organism evidence="10 11">
    <name type="scientific">Campylobacter hominis (strain ATCC BAA-381 / DSM 21671 / CCUG 45161 / LMG 19568 / NCTC 13146 / CH001A)</name>
    <dbReference type="NCBI Taxonomy" id="360107"/>
    <lineage>
        <taxon>Bacteria</taxon>
        <taxon>Pseudomonadati</taxon>
        <taxon>Campylobacterota</taxon>
        <taxon>Epsilonproteobacteria</taxon>
        <taxon>Campylobacterales</taxon>
        <taxon>Campylobacteraceae</taxon>
        <taxon>Campylobacter</taxon>
    </lineage>
</organism>
<evidence type="ECO:0000256" key="5">
    <source>
        <dbReference type="ARBA" id="ARBA00022618"/>
    </source>
</evidence>
<keyword evidence="6" id="KW-0547">Nucleotide-binding</keyword>
<evidence type="ECO:0000256" key="6">
    <source>
        <dbReference type="ARBA" id="ARBA00022741"/>
    </source>
</evidence>
<dbReference type="KEGG" id="cha:CHAB381_1595"/>
<feature type="domain" description="Mur ligase central" evidence="9">
    <location>
        <begin position="91"/>
        <end position="210"/>
    </location>
</feature>
<dbReference type="Proteomes" id="UP000002407">
    <property type="component" value="Chromosome"/>
</dbReference>
<dbReference type="InterPro" id="IPR018109">
    <property type="entry name" value="Folylpolyglutamate_synth_CS"/>
</dbReference>
<dbReference type="PANTHER" id="PTHR43692">
    <property type="entry name" value="UDP-N-ACETYLMURAMOYLALANINE--D-GLUTAMATE LIGASE"/>
    <property type="match status" value="1"/>
</dbReference>
<dbReference type="PANTHER" id="PTHR43692:SF1">
    <property type="entry name" value="UDP-N-ACETYLMURAMOYLALANINE--D-GLUTAMATE LIGASE"/>
    <property type="match status" value="1"/>
</dbReference>
<evidence type="ECO:0000256" key="1">
    <source>
        <dbReference type="ARBA" id="ARBA00004496"/>
    </source>
</evidence>
<dbReference type="STRING" id="360107.CHAB381_1595"/>
<dbReference type="SUPFAM" id="SSF53244">
    <property type="entry name" value="MurD-like peptide ligases, peptide-binding domain"/>
    <property type="match status" value="1"/>
</dbReference>
<evidence type="ECO:0000256" key="8">
    <source>
        <dbReference type="ARBA" id="ARBA00023306"/>
    </source>
</evidence>
<dbReference type="GO" id="GO:0005737">
    <property type="term" value="C:cytoplasm"/>
    <property type="evidence" value="ECO:0007669"/>
    <property type="project" value="UniProtKB-SubCell"/>
</dbReference>
<dbReference type="InterPro" id="IPR036615">
    <property type="entry name" value="Mur_ligase_C_dom_sf"/>
</dbReference>
<proteinExistence type="predicted"/>
<evidence type="ECO:0000256" key="3">
    <source>
        <dbReference type="ARBA" id="ARBA00022490"/>
    </source>
</evidence>
<dbReference type="InterPro" id="IPR005762">
    <property type="entry name" value="MurD"/>
</dbReference>
<dbReference type="GO" id="GO:0009252">
    <property type="term" value="P:peptidoglycan biosynthetic process"/>
    <property type="evidence" value="ECO:0007669"/>
    <property type="project" value="UniProtKB-UniPathway"/>
</dbReference>
<dbReference type="NCBIfam" id="TIGR01087">
    <property type="entry name" value="murD"/>
    <property type="match status" value="1"/>
</dbReference>
<evidence type="ECO:0000256" key="7">
    <source>
        <dbReference type="ARBA" id="ARBA00022840"/>
    </source>
</evidence>
<dbReference type="GO" id="GO:0051301">
    <property type="term" value="P:cell division"/>
    <property type="evidence" value="ECO:0007669"/>
    <property type="project" value="UniProtKB-KW"/>
</dbReference>
<dbReference type="Gene3D" id="3.40.1190.10">
    <property type="entry name" value="Mur-like, catalytic domain"/>
    <property type="match status" value="1"/>
</dbReference>
<keyword evidence="4 10" id="KW-0436">Ligase</keyword>
<dbReference type="EC" id="6.3.2.9" evidence="10"/>
<keyword evidence="5" id="KW-0132">Cell division</keyword>
<dbReference type="HOGENOM" id="CLU_032540_2_0_7"/>
<dbReference type="RefSeq" id="WP_012109424.1">
    <property type="nucleotide sequence ID" value="NC_009714.1"/>
</dbReference>
<dbReference type="GO" id="GO:0008764">
    <property type="term" value="F:UDP-N-acetylmuramoylalanine-D-glutamate ligase activity"/>
    <property type="evidence" value="ECO:0007669"/>
    <property type="project" value="UniProtKB-EC"/>
</dbReference>
<dbReference type="AlphaFoldDB" id="A7I3M8"/>
<gene>
    <name evidence="10" type="primary">murD</name>
    <name evidence="10" type="ordered locus">CHAB381_1595</name>
</gene>
<dbReference type="GO" id="GO:0004326">
    <property type="term" value="F:tetrahydrofolylpolyglutamate synthase activity"/>
    <property type="evidence" value="ECO:0007669"/>
    <property type="project" value="InterPro"/>
</dbReference>
<evidence type="ECO:0000313" key="11">
    <source>
        <dbReference type="Proteomes" id="UP000002407"/>
    </source>
</evidence>
<dbReference type="InterPro" id="IPR036565">
    <property type="entry name" value="Mur-like_cat_sf"/>
</dbReference>
<dbReference type="SUPFAM" id="SSF53623">
    <property type="entry name" value="MurD-like peptide ligases, catalytic domain"/>
    <property type="match status" value="1"/>
</dbReference>
<keyword evidence="11" id="KW-1185">Reference proteome</keyword>